<sequence>MDVKDQQAAQQLLEEIIEPTNNWKIIHYSCKGFDEIRAIAVYSFKTDTTKIIKMIDFANEKEFFDTFFDYIQACGTDNYLHWNLNSTLFGFDAIVDRYQKITNKLDVPVHIVNEERINIAKLLKKYYGRDYLVAEEPKLNANRACYDFGNLKKTDYERLIELNDALMTFKILSDENEAHLLAENTEKANQKVEQSVANKAVLFKEILRLAQANELQTAKAHQEQPKQKGTKIIQTIKEKIKK</sequence>
<keyword evidence="2" id="KW-1185">Reference proteome</keyword>
<evidence type="ECO:0000313" key="2">
    <source>
        <dbReference type="Proteomes" id="UP000198556"/>
    </source>
</evidence>
<dbReference type="AlphaFoldDB" id="A0A1H9LX94"/>
<accession>A0A1H9LX94</accession>
<organism evidence="1 2">
    <name type="scientific">Granulicatella balaenopterae</name>
    <dbReference type="NCBI Taxonomy" id="137733"/>
    <lineage>
        <taxon>Bacteria</taxon>
        <taxon>Bacillati</taxon>
        <taxon>Bacillota</taxon>
        <taxon>Bacilli</taxon>
        <taxon>Lactobacillales</taxon>
        <taxon>Carnobacteriaceae</taxon>
        <taxon>Granulicatella</taxon>
    </lineage>
</organism>
<dbReference type="RefSeq" id="WP_089746803.1">
    <property type="nucleotide sequence ID" value="NZ_FOGF01000022.1"/>
</dbReference>
<dbReference type="STRING" id="137733.SAMN05421767_12220"/>
<name>A0A1H9LX94_9LACT</name>
<gene>
    <name evidence="1" type="ORF">SAMN05421767_12220</name>
</gene>
<proteinExistence type="predicted"/>
<evidence type="ECO:0000313" key="1">
    <source>
        <dbReference type="EMBL" id="SER16050.1"/>
    </source>
</evidence>
<dbReference type="OrthoDB" id="7889003at2"/>
<protein>
    <submittedName>
        <fullName evidence="1">Uncharacterized protein</fullName>
    </submittedName>
</protein>
<dbReference type="EMBL" id="FOGF01000022">
    <property type="protein sequence ID" value="SER16050.1"/>
    <property type="molecule type" value="Genomic_DNA"/>
</dbReference>
<dbReference type="Proteomes" id="UP000198556">
    <property type="component" value="Unassembled WGS sequence"/>
</dbReference>
<reference evidence="1 2" key="1">
    <citation type="submission" date="2016-10" db="EMBL/GenBank/DDBJ databases">
        <authorList>
            <person name="de Groot N.N."/>
        </authorList>
    </citation>
    <scope>NUCLEOTIDE SEQUENCE [LARGE SCALE GENOMIC DNA]</scope>
    <source>
        <strain evidence="1 2">DSM 15827</strain>
    </source>
</reference>